<feature type="domain" description="Response regulatory" evidence="4">
    <location>
        <begin position="2"/>
        <end position="116"/>
    </location>
</feature>
<name>A0ABV6ZW49_9PROT</name>
<comment type="caution">
    <text evidence="5">The sequence shown here is derived from an EMBL/GenBank/DDBJ whole genome shotgun (WGS) entry which is preliminary data.</text>
</comment>
<dbReference type="RefSeq" id="WP_236956567.1">
    <property type="nucleotide sequence ID" value="NZ_JBHRSV010000005.1"/>
</dbReference>
<protein>
    <submittedName>
        <fullName evidence="5">Response regulator transcription factor</fullName>
    </submittedName>
</protein>
<dbReference type="Proteomes" id="UP001595379">
    <property type="component" value="Unassembled WGS sequence"/>
</dbReference>
<evidence type="ECO:0000313" key="6">
    <source>
        <dbReference type="Proteomes" id="UP001595379"/>
    </source>
</evidence>
<proteinExistence type="predicted"/>
<keyword evidence="1" id="KW-0238">DNA-binding</keyword>
<evidence type="ECO:0000259" key="4">
    <source>
        <dbReference type="PROSITE" id="PS50110"/>
    </source>
</evidence>
<dbReference type="SUPFAM" id="SSF52172">
    <property type="entry name" value="CheY-like"/>
    <property type="match status" value="1"/>
</dbReference>
<accession>A0ABV6ZW49</accession>
<organism evidence="5 6">
    <name type="scientific">Hyphobacterium vulgare</name>
    <dbReference type="NCBI Taxonomy" id="1736751"/>
    <lineage>
        <taxon>Bacteria</taxon>
        <taxon>Pseudomonadati</taxon>
        <taxon>Pseudomonadota</taxon>
        <taxon>Alphaproteobacteria</taxon>
        <taxon>Maricaulales</taxon>
        <taxon>Maricaulaceae</taxon>
        <taxon>Hyphobacterium</taxon>
    </lineage>
</organism>
<evidence type="ECO:0000256" key="1">
    <source>
        <dbReference type="ARBA" id="ARBA00023125"/>
    </source>
</evidence>
<dbReference type="Pfam" id="PF00072">
    <property type="entry name" value="Response_reg"/>
    <property type="match status" value="1"/>
</dbReference>
<dbReference type="SMART" id="SM00448">
    <property type="entry name" value="REC"/>
    <property type="match status" value="1"/>
</dbReference>
<feature type="modified residue" description="4-aspartylphosphate" evidence="2">
    <location>
        <position position="51"/>
    </location>
</feature>
<evidence type="ECO:0000256" key="2">
    <source>
        <dbReference type="PROSITE-ProRule" id="PRU00169"/>
    </source>
</evidence>
<dbReference type="EMBL" id="JBHRSV010000005">
    <property type="protein sequence ID" value="MFC2925628.1"/>
    <property type="molecule type" value="Genomic_DNA"/>
</dbReference>
<keyword evidence="2" id="KW-0597">Phosphoprotein</keyword>
<dbReference type="InterPro" id="IPR039420">
    <property type="entry name" value="WalR-like"/>
</dbReference>
<evidence type="ECO:0000256" key="3">
    <source>
        <dbReference type="SAM" id="MobiDB-lite"/>
    </source>
</evidence>
<gene>
    <name evidence="5" type="ORF">ACFOOR_05880</name>
</gene>
<sequence length="163" mass="17482">MKLLLVEDDAVTRDYVHAGLIGAGHSVDVTDDGVDGFALARRGQYDVIILDRMVPGMDGLSILKALRASGEQTPVIFLTAVSGVDDRVLGFEAGADDYLVKPFAFSELAARLNALGRRPGLSSEAVKLVVSDLEMHRPSPGHRLGHPDRGDPQGRTADQPLRL</sequence>
<dbReference type="PANTHER" id="PTHR48111">
    <property type="entry name" value="REGULATOR OF RPOS"/>
    <property type="match status" value="1"/>
</dbReference>
<dbReference type="CDD" id="cd19935">
    <property type="entry name" value="REC_OmpR_CusR-like"/>
    <property type="match status" value="1"/>
</dbReference>
<evidence type="ECO:0000313" key="5">
    <source>
        <dbReference type="EMBL" id="MFC2925628.1"/>
    </source>
</evidence>
<dbReference type="InterPro" id="IPR001789">
    <property type="entry name" value="Sig_transdc_resp-reg_receiver"/>
</dbReference>
<reference evidence="6" key="1">
    <citation type="journal article" date="2019" name="Int. J. Syst. Evol. Microbiol.">
        <title>The Global Catalogue of Microorganisms (GCM) 10K type strain sequencing project: providing services to taxonomists for standard genome sequencing and annotation.</title>
        <authorList>
            <consortium name="The Broad Institute Genomics Platform"/>
            <consortium name="The Broad Institute Genome Sequencing Center for Infectious Disease"/>
            <person name="Wu L."/>
            <person name="Ma J."/>
        </authorList>
    </citation>
    <scope>NUCLEOTIDE SEQUENCE [LARGE SCALE GENOMIC DNA]</scope>
    <source>
        <strain evidence="6">KCTC 52487</strain>
    </source>
</reference>
<dbReference type="PANTHER" id="PTHR48111:SF41">
    <property type="entry name" value="TRANSCRIPTIONAL REGULATORY PROTEIN CUSR-RELATED"/>
    <property type="match status" value="1"/>
</dbReference>
<dbReference type="PROSITE" id="PS50110">
    <property type="entry name" value="RESPONSE_REGULATORY"/>
    <property type="match status" value="1"/>
</dbReference>
<dbReference type="InterPro" id="IPR011006">
    <property type="entry name" value="CheY-like_superfamily"/>
</dbReference>
<dbReference type="Gene3D" id="3.40.50.2300">
    <property type="match status" value="1"/>
</dbReference>
<keyword evidence="6" id="KW-1185">Reference proteome</keyword>
<feature type="region of interest" description="Disordered" evidence="3">
    <location>
        <begin position="137"/>
        <end position="163"/>
    </location>
</feature>